<organism evidence="4 5">
    <name type="scientific">Luteococcus japonicus</name>
    <dbReference type="NCBI Taxonomy" id="33984"/>
    <lineage>
        <taxon>Bacteria</taxon>
        <taxon>Bacillati</taxon>
        <taxon>Actinomycetota</taxon>
        <taxon>Actinomycetes</taxon>
        <taxon>Propionibacteriales</taxon>
        <taxon>Propionibacteriaceae</taxon>
        <taxon>Luteococcus</taxon>
    </lineage>
</organism>
<dbReference type="Pfam" id="PF03061">
    <property type="entry name" value="4HBT"/>
    <property type="match status" value="1"/>
</dbReference>
<dbReference type="PANTHER" id="PTHR43240">
    <property type="entry name" value="1,4-DIHYDROXY-2-NAPHTHOYL-COA THIOESTERASE 1"/>
    <property type="match status" value="1"/>
</dbReference>
<dbReference type="PANTHER" id="PTHR43240:SF5">
    <property type="entry name" value="1,4-DIHYDROXY-2-NAPHTHOYL-COA THIOESTERASE 1"/>
    <property type="match status" value="1"/>
</dbReference>
<dbReference type="SUPFAM" id="SSF54637">
    <property type="entry name" value="Thioesterase/thiol ester dehydrase-isomerase"/>
    <property type="match status" value="1"/>
</dbReference>
<dbReference type="GO" id="GO:0061522">
    <property type="term" value="F:1,4-dihydroxy-2-naphthoyl-CoA thioesterase activity"/>
    <property type="evidence" value="ECO:0007669"/>
    <property type="project" value="TreeGrafter"/>
</dbReference>
<dbReference type="InterPro" id="IPR029069">
    <property type="entry name" value="HotDog_dom_sf"/>
</dbReference>
<dbReference type="Gene3D" id="3.10.129.10">
    <property type="entry name" value="Hotdog Thioesterase"/>
    <property type="match status" value="1"/>
</dbReference>
<dbReference type="GO" id="GO:0005829">
    <property type="term" value="C:cytosol"/>
    <property type="evidence" value="ECO:0007669"/>
    <property type="project" value="TreeGrafter"/>
</dbReference>
<dbReference type="InterPro" id="IPR003736">
    <property type="entry name" value="PAAI_dom"/>
</dbReference>
<protein>
    <submittedName>
        <fullName evidence="4">Uncharacterized protein (TIGR00369 family)</fullName>
    </submittedName>
</protein>
<name>A0A3N1ZQR7_9ACTN</name>
<keyword evidence="2" id="KW-0378">Hydrolase</keyword>
<evidence type="ECO:0000256" key="2">
    <source>
        <dbReference type="ARBA" id="ARBA00022801"/>
    </source>
</evidence>
<proteinExistence type="inferred from homology"/>
<dbReference type="NCBIfam" id="TIGR00369">
    <property type="entry name" value="unchar_dom_1"/>
    <property type="match status" value="1"/>
</dbReference>
<accession>A0A3N1ZQR7</accession>
<evidence type="ECO:0000313" key="5">
    <source>
        <dbReference type="Proteomes" id="UP000275749"/>
    </source>
</evidence>
<dbReference type="Proteomes" id="UP000275749">
    <property type="component" value="Unassembled WGS sequence"/>
</dbReference>
<evidence type="ECO:0000256" key="1">
    <source>
        <dbReference type="ARBA" id="ARBA00008324"/>
    </source>
</evidence>
<reference evidence="4 5" key="1">
    <citation type="submission" date="2018-11" db="EMBL/GenBank/DDBJ databases">
        <title>Sequencing the genomes of 1000 actinobacteria strains.</title>
        <authorList>
            <person name="Klenk H.-P."/>
        </authorList>
    </citation>
    <scope>NUCLEOTIDE SEQUENCE [LARGE SCALE GENOMIC DNA]</scope>
    <source>
        <strain evidence="4 5">DSM 10546</strain>
    </source>
</reference>
<dbReference type="InterPro" id="IPR006683">
    <property type="entry name" value="Thioestr_dom"/>
</dbReference>
<evidence type="ECO:0000313" key="4">
    <source>
        <dbReference type="EMBL" id="ROR53206.1"/>
    </source>
</evidence>
<dbReference type="CDD" id="cd03443">
    <property type="entry name" value="PaaI_thioesterase"/>
    <property type="match status" value="1"/>
</dbReference>
<feature type="domain" description="Thioesterase" evidence="3">
    <location>
        <begin position="41"/>
        <end position="114"/>
    </location>
</feature>
<sequence length="139" mass="14627">MRDNPPVTERMVAPFRTHNDMVWDGEVVRCATMAHHANLGGGIHGGVLAAMLDAVMGGNVILGLPADKMAVTSSMTVNYLRAGRIGDTLVASAVVRKLGRSLAYADGTVTVEGSDDPVATATGVFAIIRRPTPDPLVRF</sequence>
<dbReference type="EMBL" id="RKHG01000001">
    <property type="protein sequence ID" value="ROR53206.1"/>
    <property type="molecule type" value="Genomic_DNA"/>
</dbReference>
<evidence type="ECO:0000259" key="3">
    <source>
        <dbReference type="Pfam" id="PF03061"/>
    </source>
</evidence>
<gene>
    <name evidence="4" type="ORF">EDD41_0337</name>
</gene>
<dbReference type="AlphaFoldDB" id="A0A3N1ZQR7"/>
<comment type="similarity">
    <text evidence="1">Belongs to the thioesterase PaaI family.</text>
</comment>
<comment type="caution">
    <text evidence="4">The sequence shown here is derived from an EMBL/GenBank/DDBJ whole genome shotgun (WGS) entry which is preliminary data.</text>
</comment>